<proteinExistence type="predicted"/>
<dbReference type="RefSeq" id="WP_047579097.1">
    <property type="nucleotide sequence ID" value="NZ_JPQT01000146.1"/>
</dbReference>
<gene>
    <name evidence="1" type="ORF">IV02_27140</name>
</gene>
<name>A0A085UQN3_PSESX</name>
<dbReference type="Proteomes" id="UP000028643">
    <property type="component" value="Unassembled WGS sequence"/>
</dbReference>
<dbReference type="PATRIC" id="fig|317.174.peg.5541"/>
<reference evidence="1 2" key="1">
    <citation type="submission" date="2014-07" db="EMBL/GenBank/DDBJ databases">
        <title>Draft Genome Sequences of Environmental Pseudomonas syringae strains.</title>
        <authorList>
            <person name="Baltrus D.A."/>
            <person name="Berge O."/>
            <person name="Morris C."/>
        </authorList>
    </citation>
    <scope>NUCLEOTIDE SEQUENCE [LARGE SCALE GENOMIC DNA]</scope>
    <source>
        <strain evidence="1 2">CEB003</strain>
    </source>
</reference>
<organism evidence="1 2">
    <name type="scientific">Pseudomonas syringae</name>
    <dbReference type="NCBI Taxonomy" id="317"/>
    <lineage>
        <taxon>Bacteria</taxon>
        <taxon>Pseudomonadati</taxon>
        <taxon>Pseudomonadota</taxon>
        <taxon>Gammaproteobacteria</taxon>
        <taxon>Pseudomonadales</taxon>
        <taxon>Pseudomonadaceae</taxon>
        <taxon>Pseudomonas</taxon>
    </lineage>
</organism>
<evidence type="ECO:0000313" key="2">
    <source>
        <dbReference type="Proteomes" id="UP000028643"/>
    </source>
</evidence>
<sequence>MSHAPDIRSTFEFREGGVFAKDPGEIYDLYAGSTAHDVMGHAQDKPTSGGLLWNLYQHSVHPHPVREFRSSYTKIRAFGCSISRKSEQGSLVYVTIARESIEPLHRVAQDVQTYFKEASWVHIQREWADFSFDHEQSDYDRLIVAAHCGVIHDVTPKLTSRFHRAFARLSEFYQESVGWDGNGGRPASKEVFVETSRFLSEAEEAGLEQPSLVMGNDGSVATVWQNDELYITAVFSGVGDYIYVVSRIPEIVASGSHSGGGLAAELFDHLSEYSREDGKSGL</sequence>
<dbReference type="AlphaFoldDB" id="A0A085UQN3"/>
<dbReference type="EMBL" id="JPQT01000146">
    <property type="protein sequence ID" value="KFE45496.1"/>
    <property type="molecule type" value="Genomic_DNA"/>
</dbReference>
<evidence type="ECO:0000313" key="1">
    <source>
        <dbReference type="EMBL" id="KFE45496.1"/>
    </source>
</evidence>
<comment type="caution">
    <text evidence="1">The sequence shown here is derived from an EMBL/GenBank/DDBJ whole genome shotgun (WGS) entry which is preliminary data.</text>
</comment>
<protein>
    <submittedName>
        <fullName evidence="1">Uncharacterized protein</fullName>
    </submittedName>
</protein>
<accession>A0A085UQN3</accession>